<protein>
    <submittedName>
        <fullName evidence="1">Uncharacterized protein</fullName>
    </submittedName>
</protein>
<dbReference type="AlphaFoldDB" id="A0A975TQX1"/>
<sequence length="128" mass="14220">MDVRAGGISKTASRRNKPHLILSPFFFAAICLNDHFSCCESAWKSTQLQHYPRCERTQHENQIHRLGSFLPFAADVMKVRFGAEATVGLIQVMARSIRATNIRATVSEGPARAAHIIAAAERAVKTRM</sequence>
<name>A0A975TQX1_9RHOB</name>
<dbReference type="EMBL" id="CP078073">
    <property type="protein sequence ID" value="QXL85962.1"/>
    <property type="molecule type" value="Genomic_DNA"/>
</dbReference>
<accession>A0A975TQX1</accession>
<reference evidence="1" key="1">
    <citation type="submission" date="2021-07" db="EMBL/GenBank/DDBJ databases">
        <title>Karlodiniumbacter phycospheric gen. nov., sp. nov., a phycosphere bacterium isolated from karlodinium veneficum.</title>
        <authorList>
            <person name="Peng Y."/>
            <person name="Jiang L."/>
            <person name="Lee J."/>
        </authorList>
    </citation>
    <scope>NUCLEOTIDE SEQUENCE</scope>
    <source>
        <strain evidence="1">N5</strain>
    </source>
</reference>
<organism evidence="1">
    <name type="scientific">Gymnodinialimonas phycosphaerae</name>
    <dbReference type="NCBI Taxonomy" id="2841589"/>
    <lineage>
        <taxon>Bacteria</taxon>
        <taxon>Pseudomonadati</taxon>
        <taxon>Pseudomonadota</taxon>
        <taxon>Alphaproteobacteria</taxon>
        <taxon>Rhodobacterales</taxon>
        <taxon>Paracoccaceae</taxon>
        <taxon>Gymnodinialimonas</taxon>
    </lineage>
</organism>
<evidence type="ECO:0000313" key="1">
    <source>
        <dbReference type="EMBL" id="QXL85962.1"/>
    </source>
</evidence>
<proteinExistence type="predicted"/>
<gene>
    <name evidence="1" type="ORF">KUL25_10665</name>
</gene>